<sequence>MNVTTLKEDESWQQFVKNTGDVANLEYIQPLEKKIARECGGLTLAITVIGSSMRGKTRVDLWKDALDSLRRSEPYNKNVKDKVCSVIKWSYDSLESRDIQSCFLYCLLYPVAILLDDLIYFWWAEGILGEHATYKQAYNRGIKLVESLKDACLLEADEMEIVDCVKMYDVVRDVFIWIASTSGDEHTSIFQVGIGLTEISQFKISASVN</sequence>
<comment type="caution">
    <text evidence="3">The sequence shown here is derived from an EMBL/GenBank/DDBJ whole genome shotgun (WGS) entry which is preliminary data.</text>
</comment>
<accession>A0A2G3ANJ7</accession>
<dbReference type="InterPro" id="IPR027417">
    <property type="entry name" value="P-loop_NTPase"/>
</dbReference>
<protein>
    <submittedName>
        <fullName evidence="3">Uncharacterized protein</fullName>
    </submittedName>
</protein>
<dbReference type="EMBL" id="AYRZ02000001">
    <property type="protein sequence ID" value="PHT95788.1"/>
    <property type="molecule type" value="Genomic_DNA"/>
</dbReference>
<dbReference type="Gene3D" id="1.10.8.430">
    <property type="entry name" value="Helical domain of apoptotic protease-activating factors"/>
    <property type="match status" value="1"/>
</dbReference>
<evidence type="ECO:0000313" key="3">
    <source>
        <dbReference type="EMBL" id="PHT95788.1"/>
    </source>
</evidence>
<evidence type="ECO:0000256" key="2">
    <source>
        <dbReference type="ARBA" id="ARBA00022821"/>
    </source>
</evidence>
<dbReference type="Proteomes" id="UP000222542">
    <property type="component" value="Unassembled WGS sequence"/>
</dbReference>
<dbReference type="Gramene" id="PHT95788">
    <property type="protein sequence ID" value="PHT95788"/>
    <property type="gene ID" value="T459_03670"/>
</dbReference>
<name>A0A2G3ANJ7_CAPAN</name>
<dbReference type="PANTHER" id="PTHR33463">
    <property type="entry name" value="NB-ARC DOMAIN-CONTAINING PROTEIN-RELATED"/>
    <property type="match status" value="1"/>
</dbReference>
<gene>
    <name evidence="3" type="ORF">T459_03670</name>
</gene>
<dbReference type="PANTHER" id="PTHR33463:SF218">
    <property type="entry name" value="DISEASE RESISTANCE PROTEIN RPS2-LIKE"/>
    <property type="match status" value="1"/>
</dbReference>
<evidence type="ECO:0000313" key="4">
    <source>
        <dbReference type="Proteomes" id="UP000222542"/>
    </source>
</evidence>
<evidence type="ECO:0000256" key="1">
    <source>
        <dbReference type="ARBA" id="ARBA00022614"/>
    </source>
</evidence>
<dbReference type="GO" id="GO:0043531">
    <property type="term" value="F:ADP binding"/>
    <property type="evidence" value="ECO:0007669"/>
    <property type="project" value="InterPro"/>
</dbReference>
<reference evidence="3 4" key="1">
    <citation type="journal article" date="2014" name="Nat. Genet.">
        <title>Genome sequence of the hot pepper provides insights into the evolution of pungency in Capsicum species.</title>
        <authorList>
            <person name="Kim S."/>
            <person name="Park M."/>
            <person name="Yeom S.I."/>
            <person name="Kim Y.M."/>
            <person name="Lee J.M."/>
            <person name="Lee H.A."/>
            <person name="Seo E."/>
            <person name="Choi J."/>
            <person name="Cheong K."/>
            <person name="Kim K.T."/>
            <person name="Jung K."/>
            <person name="Lee G.W."/>
            <person name="Oh S.K."/>
            <person name="Bae C."/>
            <person name="Kim S.B."/>
            <person name="Lee H.Y."/>
            <person name="Kim S.Y."/>
            <person name="Kim M.S."/>
            <person name="Kang B.C."/>
            <person name="Jo Y.D."/>
            <person name="Yang H.B."/>
            <person name="Jeong H.J."/>
            <person name="Kang W.H."/>
            <person name="Kwon J.K."/>
            <person name="Shin C."/>
            <person name="Lim J.Y."/>
            <person name="Park J.H."/>
            <person name="Huh J.H."/>
            <person name="Kim J.S."/>
            <person name="Kim B.D."/>
            <person name="Cohen O."/>
            <person name="Paran I."/>
            <person name="Suh M.C."/>
            <person name="Lee S.B."/>
            <person name="Kim Y.K."/>
            <person name="Shin Y."/>
            <person name="Noh S.J."/>
            <person name="Park J."/>
            <person name="Seo Y.S."/>
            <person name="Kwon S.Y."/>
            <person name="Kim H.A."/>
            <person name="Park J.M."/>
            <person name="Kim H.J."/>
            <person name="Choi S.B."/>
            <person name="Bosland P.W."/>
            <person name="Reeves G."/>
            <person name="Jo S.H."/>
            <person name="Lee B.W."/>
            <person name="Cho H.T."/>
            <person name="Choi H.S."/>
            <person name="Lee M.S."/>
            <person name="Yu Y."/>
            <person name="Do Choi Y."/>
            <person name="Park B.S."/>
            <person name="van Deynze A."/>
            <person name="Ashrafi H."/>
            <person name="Hill T."/>
            <person name="Kim W.T."/>
            <person name="Pai H.S."/>
            <person name="Ahn H.K."/>
            <person name="Yeam I."/>
            <person name="Giovannoni J.J."/>
            <person name="Rose J.K."/>
            <person name="Sorensen I."/>
            <person name="Lee S.J."/>
            <person name="Kim R.W."/>
            <person name="Choi I.Y."/>
            <person name="Choi B.S."/>
            <person name="Lim J.S."/>
            <person name="Lee Y.H."/>
            <person name="Choi D."/>
        </authorList>
    </citation>
    <scope>NUCLEOTIDE SEQUENCE [LARGE SCALE GENOMIC DNA]</scope>
    <source>
        <strain evidence="4">cv. CM334</strain>
    </source>
</reference>
<dbReference type="GO" id="GO:0005524">
    <property type="term" value="F:ATP binding"/>
    <property type="evidence" value="ECO:0007669"/>
    <property type="project" value="UniProtKB-KW"/>
</dbReference>
<proteinExistence type="predicted"/>
<keyword evidence="1" id="KW-0433">Leucine-rich repeat</keyword>
<dbReference type="GO" id="GO:0006952">
    <property type="term" value="P:defense response"/>
    <property type="evidence" value="ECO:0007669"/>
    <property type="project" value="UniProtKB-KW"/>
</dbReference>
<dbReference type="OMA" id="HIFMASH"/>
<keyword evidence="4" id="KW-1185">Reference proteome</keyword>
<dbReference type="SUPFAM" id="SSF52540">
    <property type="entry name" value="P-loop containing nucleoside triphosphate hydrolases"/>
    <property type="match status" value="1"/>
</dbReference>
<organism evidence="3 4">
    <name type="scientific">Capsicum annuum</name>
    <name type="common">Capsicum pepper</name>
    <dbReference type="NCBI Taxonomy" id="4072"/>
    <lineage>
        <taxon>Eukaryota</taxon>
        <taxon>Viridiplantae</taxon>
        <taxon>Streptophyta</taxon>
        <taxon>Embryophyta</taxon>
        <taxon>Tracheophyta</taxon>
        <taxon>Spermatophyta</taxon>
        <taxon>Magnoliopsida</taxon>
        <taxon>eudicotyledons</taxon>
        <taxon>Gunneridae</taxon>
        <taxon>Pentapetalae</taxon>
        <taxon>asterids</taxon>
        <taxon>lamiids</taxon>
        <taxon>Solanales</taxon>
        <taxon>Solanaceae</taxon>
        <taxon>Solanoideae</taxon>
        <taxon>Capsiceae</taxon>
        <taxon>Capsicum</taxon>
    </lineage>
</organism>
<dbReference type="InterPro" id="IPR050905">
    <property type="entry name" value="Plant_NBS-LRR"/>
</dbReference>
<reference evidence="3 4" key="2">
    <citation type="journal article" date="2017" name="Genome Biol.">
        <title>New reference genome sequences of hot pepper reveal the massive evolution of plant disease-resistance genes by retroduplication.</title>
        <authorList>
            <person name="Kim S."/>
            <person name="Park J."/>
            <person name="Yeom S.I."/>
            <person name="Kim Y.M."/>
            <person name="Seo E."/>
            <person name="Kim K.T."/>
            <person name="Kim M.S."/>
            <person name="Lee J.M."/>
            <person name="Cheong K."/>
            <person name="Shin H.S."/>
            <person name="Kim S.B."/>
            <person name="Han K."/>
            <person name="Lee J."/>
            <person name="Park M."/>
            <person name="Lee H.A."/>
            <person name="Lee H.Y."/>
            <person name="Lee Y."/>
            <person name="Oh S."/>
            <person name="Lee J.H."/>
            <person name="Choi E."/>
            <person name="Choi E."/>
            <person name="Lee S.E."/>
            <person name="Jeon J."/>
            <person name="Kim H."/>
            <person name="Choi G."/>
            <person name="Song H."/>
            <person name="Lee J."/>
            <person name="Lee S.C."/>
            <person name="Kwon J.K."/>
            <person name="Lee H.Y."/>
            <person name="Koo N."/>
            <person name="Hong Y."/>
            <person name="Kim R.W."/>
            <person name="Kang W.H."/>
            <person name="Huh J.H."/>
            <person name="Kang B.C."/>
            <person name="Yang T.J."/>
            <person name="Lee Y.H."/>
            <person name="Bennetzen J.L."/>
            <person name="Choi D."/>
        </authorList>
    </citation>
    <scope>NUCLEOTIDE SEQUENCE [LARGE SCALE GENOMIC DNA]</scope>
    <source>
        <strain evidence="4">cv. CM334</strain>
    </source>
</reference>
<dbReference type="InterPro" id="IPR042197">
    <property type="entry name" value="Apaf_helical"/>
</dbReference>
<keyword evidence="2" id="KW-0611">Plant defense</keyword>
<dbReference type="STRING" id="4072.A0A2G3ANJ7"/>
<dbReference type="AlphaFoldDB" id="A0A2G3ANJ7"/>